<feature type="non-terminal residue" evidence="1">
    <location>
        <position position="1"/>
    </location>
</feature>
<dbReference type="EMBL" id="CAJVPT010071681">
    <property type="protein sequence ID" value="CAG8780918.1"/>
    <property type="molecule type" value="Genomic_DNA"/>
</dbReference>
<reference evidence="1" key="1">
    <citation type="submission" date="2021-06" db="EMBL/GenBank/DDBJ databases">
        <authorList>
            <person name="Kallberg Y."/>
            <person name="Tangrot J."/>
            <person name="Rosling A."/>
        </authorList>
    </citation>
    <scope>NUCLEOTIDE SEQUENCE</scope>
    <source>
        <strain evidence="1">CL356</strain>
    </source>
</reference>
<gene>
    <name evidence="1" type="ORF">ACOLOM_LOCUS14314</name>
</gene>
<evidence type="ECO:0000313" key="2">
    <source>
        <dbReference type="Proteomes" id="UP000789525"/>
    </source>
</evidence>
<evidence type="ECO:0000313" key="1">
    <source>
        <dbReference type="EMBL" id="CAG8780918.1"/>
    </source>
</evidence>
<sequence>AINQAGVHAVIMNVLLTRAHRSPDALFDYLHQVSTRSEAIEWKTRVESKDYPRFSMNLTNCDTEGAWRHLESS</sequence>
<name>A0ACA9R7Y1_9GLOM</name>
<proteinExistence type="predicted"/>
<keyword evidence="2" id="KW-1185">Reference proteome</keyword>
<accession>A0ACA9R7Y1</accession>
<protein>
    <submittedName>
        <fullName evidence="1">4724_t:CDS:1</fullName>
    </submittedName>
</protein>
<comment type="caution">
    <text evidence="1">The sequence shown here is derived from an EMBL/GenBank/DDBJ whole genome shotgun (WGS) entry which is preliminary data.</text>
</comment>
<organism evidence="1 2">
    <name type="scientific">Acaulospora colombiana</name>
    <dbReference type="NCBI Taxonomy" id="27376"/>
    <lineage>
        <taxon>Eukaryota</taxon>
        <taxon>Fungi</taxon>
        <taxon>Fungi incertae sedis</taxon>
        <taxon>Mucoromycota</taxon>
        <taxon>Glomeromycotina</taxon>
        <taxon>Glomeromycetes</taxon>
        <taxon>Diversisporales</taxon>
        <taxon>Acaulosporaceae</taxon>
        <taxon>Acaulospora</taxon>
    </lineage>
</organism>
<dbReference type="Proteomes" id="UP000789525">
    <property type="component" value="Unassembled WGS sequence"/>
</dbReference>